<accession>A0A383C4A3</accession>
<proteinExistence type="predicted"/>
<evidence type="ECO:0000313" key="2">
    <source>
        <dbReference type="EMBL" id="SVE27032.1"/>
    </source>
</evidence>
<sequence>MKVNLKIIKGNNKQTEPNINEKHWV</sequence>
<dbReference type="EMBL" id="UINC01205729">
    <property type="protein sequence ID" value="SVE27032.1"/>
    <property type="molecule type" value="Genomic_DNA"/>
</dbReference>
<name>A0A383C4A3_9ZZZZ</name>
<protein>
    <submittedName>
        <fullName evidence="2">Uncharacterized protein</fullName>
    </submittedName>
</protein>
<reference evidence="2" key="1">
    <citation type="submission" date="2018-05" db="EMBL/GenBank/DDBJ databases">
        <authorList>
            <person name="Lanie J.A."/>
            <person name="Ng W.-L."/>
            <person name="Kazmierczak K.M."/>
            <person name="Andrzejewski T.M."/>
            <person name="Davidsen T.M."/>
            <person name="Wayne K.J."/>
            <person name="Tettelin H."/>
            <person name="Glass J.I."/>
            <person name="Rusch D."/>
            <person name="Podicherti R."/>
            <person name="Tsui H.-C.T."/>
            <person name="Winkler M.E."/>
        </authorList>
    </citation>
    <scope>NUCLEOTIDE SEQUENCE</scope>
</reference>
<dbReference type="AlphaFoldDB" id="A0A383C4A3"/>
<evidence type="ECO:0000256" key="1">
    <source>
        <dbReference type="SAM" id="MobiDB-lite"/>
    </source>
</evidence>
<organism evidence="2">
    <name type="scientific">marine metagenome</name>
    <dbReference type="NCBI Taxonomy" id="408172"/>
    <lineage>
        <taxon>unclassified sequences</taxon>
        <taxon>metagenomes</taxon>
        <taxon>ecological metagenomes</taxon>
    </lineage>
</organism>
<feature type="region of interest" description="Disordered" evidence="1">
    <location>
        <begin position="1"/>
        <end position="25"/>
    </location>
</feature>
<gene>
    <name evidence="2" type="ORF">METZ01_LOCUS479886</name>
</gene>